<evidence type="ECO:0000256" key="3">
    <source>
        <dbReference type="ARBA" id="ARBA00004922"/>
    </source>
</evidence>
<evidence type="ECO:0000256" key="16">
    <source>
        <dbReference type="ARBA" id="ARBA00042712"/>
    </source>
</evidence>
<evidence type="ECO:0000256" key="6">
    <source>
        <dbReference type="ARBA" id="ARBA00022679"/>
    </source>
</evidence>
<dbReference type="EMBL" id="KB096365">
    <property type="protein sequence ID" value="ESO05352.1"/>
    <property type="molecule type" value="Genomic_DNA"/>
</dbReference>
<keyword evidence="10" id="KW-1133">Transmembrane helix</keyword>
<evidence type="ECO:0000256" key="1">
    <source>
        <dbReference type="ARBA" id="ARBA00004240"/>
    </source>
</evidence>
<proteinExistence type="inferred from homology"/>
<dbReference type="RefSeq" id="XP_009016667.1">
    <property type="nucleotide sequence ID" value="XM_009018419.1"/>
</dbReference>
<comment type="catalytic activity">
    <reaction evidence="17">
        <text>3-O-(N-acetyl-beta-D-glucosaminyl-(1-&gt;4)-alpha-D-mannosyl)-L-threonyl-[protein] + UDP-N-acetyl-alpha-D-galactosamine = 3-O-[beta-D-GalNAc-(1-&gt;3)-beta-D-GlcNAc-(1-&gt;4)-alpha-D-Man]-L-Thr-[protein] + UDP + H(+)</text>
        <dbReference type="Rhea" id="RHEA:37667"/>
        <dbReference type="Rhea" id="RHEA-COMP:13308"/>
        <dbReference type="Rhea" id="RHEA-COMP:13618"/>
        <dbReference type="ChEBI" id="CHEBI:15378"/>
        <dbReference type="ChEBI" id="CHEBI:58223"/>
        <dbReference type="ChEBI" id="CHEBI:67138"/>
        <dbReference type="ChEBI" id="CHEBI:136709"/>
        <dbReference type="ChEBI" id="CHEBI:137540"/>
        <dbReference type="EC" id="2.4.1.313"/>
    </reaction>
</comment>
<evidence type="ECO:0000256" key="12">
    <source>
        <dbReference type="ARBA" id="ARBA00023136"/>
    </source>
</evidence>
<evidence type="ECO:0000256" key="13">
    <source>
        <dbReference type="ARBA" id="ARBA00023180"/>
    </source>
</evidence>
<keyword evidence="13" id="KW-0325">Glycoprotein</keyword>
<gene>
    <name evidence="18" type="ORF">HELRODRAFT_154688</name>
</gene>
<dbReference type="GeneID" id="20197406"/>
<keyword evidence="6" id="KW-0808">Transferase</keyword>
<dbReference type="AlphaFoldDB" id="A0A088AWN1"/>
<evidence type="ECO:0000313" key="18">
    <source>
        <dbReference type="EMBL" id="ESO05352.1"/>
    </source>
</evidence>
<evidence type="ECO:0000256" key="9">
    <source>
        <dbReference type="ARBA" id="ARBA00022968"/>
    </source>
</evidence>
<name>A0A088AWN1_HELRO</name>
<evidence type="ECO:0000256" key="17">
    <source>
        <dbReference type="ARBA" id="ARBA00047667"/>
    </source>
</evidence>
<comment type="pathway">
    <text evidence="3">Protein modification; protein glycosylation.</text>
</comment>
<reference evidence="18" key="1">
    <citation type="journal article" date="2013" name="Nature">
        <title>Insights into bilaterian evolution from three spiralian genomes.</title>
        <authorList>
            <person name="Simakov O."/>
            <person name="Marletaz F."/>
            <person name="Cho S.J."/>
            <person name="Edsinger-Gonzales E."/>
            <person name="Havlak P."/>
            <person name="Hellsten U."/>
            <person name="Kuo D.H."/>
            <person name="Larsson T."/>
            <person name="Lv J."/>
            <person name="Arendt D."/>
            <person name="Savage R."/>
            <person name="Osoegawa K."/>
            <person name="de Jong P."/>
            <person name="Grimwood J."/>
            <person name="Chapman J.A."/>
            <person name="Shapiro H."/>
            <person name="Aerts A."/>
            <person name="Otillar R.P."/>
            <person name="Terry A.Y."/>
            <person name="Boore J.L."/>
            <person name="Grigoriev I.V."/>
            <person name="Lindberg D.R."/>
            <person name="Seaver E.C."/>
            <person name="Weisblat D.A."/>
            <person name="Putnam N.H."/>
            <person name="Rokhsar D.S."/>
        </authorList>
    </citation>
    <scope>NUCLEOTIDE SEQUENCE</scope>
</reference>
<evidence type="ECO:0000256" key="15">
    <source>
        <dbReference type="ARBA" id="ARBA00040432"/>
    </source>
</evidence>
<dbReference type="OrthoDB" id="2139606at2759"/>
<evidence type="ECO:0000256" key="7">
    <source>
        <dbReference type="ARBA" id="ARBA00022692"/>
    </source>
</evidence>
<keyword evidence="9" id="KW-0735">Signal-anchor</keyword>
<keyword evidence="7" id="KW-0812">Transmembrane</keyword>
<evidence type="ECO:0000256" key="5">
    <source>
        <dbReference type="ARBA" id="ARBA00022676"/>
    </source>
</evidence>
<evidence type="ECO:0000256" key="8">
    <source>
        <dbReference type="ARBA" id="ARBA00022824"/>
    </source>
</evidence>
<comment type="similarity">
    <text evidence="4">Belongs to the glycosyltransferase 31 family.</text>
</comment>
<dbReference type="Pfam" id="PF01762">
    <property type="entry name" value="Galactosyl_T"/>
    <property type="match status" value="1"/>
</dbReference>
<organism evidence="18">
    <name type="scientific">Helobdella robusta</name>
    <name type="common">Californian leech</name>
    <dbReference type="NCBI Taxonomy" id="6412"/>
    <lineage>
        <taxon>Eukaryota</taxon>
        <taxon>Metazoa</taxon>
        <taxon>Spiralia</taxon>
        <taxon>Lophotrochozoa</taxon>
        <taxon>Annelida</taxon>
        <taxon>Clitellata</taxon>
        <taxon>Hirudinea</taxon>
        <taxon>Rhynchobdellida</taxon>
        <taxon>Glossiphoniidae</taxon>
        <taxon>Helobdella</taxon>
    </lineage>
</organism>
<feature type="non-terminal residue" evidence="18">
    <location>
        <position position="515"/>
    </location>
</feature>
<protein>
    <recommendedName>
        <fullName evidence="15">UDP-GalNAc:beta-1,3-N-acetylgalactosaminyltransferase 2</fullName>
        <ecNumber evidence="14">2.4.1.313</ecNumber>
    </recommendedName>
    <alternativeName>
        <fullName evidence="16">Beta-1,3-N-acetylgalactosaminyltransferase II</fullName>
    </alternativeName>
</protein>
<keyword evidence="5" id="KW-0328">Glycosyltransferase</keyword>
<sequence length="515" mass="60073">MCSLWYFYAFVPVFIGFYITEYKSDILHLIKYNSFVGVQSESNVLKLFIYIPSSRSNFKEREAIRESWWSHIQRNSSLNDRTVALKFVLGTRDCLIPKDYKVDPWGCDEWKFPNLHDVNNLTKKAIETAEYSLNRSAAAKENDYDDFVEDHVYGIQTVTFIVHHPVLLTKLGVHEACRSVSSSVKLSEATTKKEIVKLSFKSKALTLHTLGLNNTFKFKKLQDPLILPKGFRGEMVVENVESGSGRCEFYRWNFPVQTFPQSHSVIQFVEPSMQPHETYKNVEKWNSRPIHLVNFAFKIFDTDQLIEKIKIKDAKVLETAHNSSLLTSKLHQEFEKNGDMLFVDVVDVYRHLPLKFLSFAQWTINNVKFEFLLKTDDDCYLDVEKILRKLNELNINQSLLFGRFRHNWPVERWGRWAEHSYTSATYPRFPCGSGYVLSSDLVHWMATNYEYLKAYQGEDVSIGIWLSAVNHVVVDEPLWQCENECLSDMYSMPDLQTEQLHKHWENKINCGDPCG</sequence>
<accession>A0A088AWN1</accession>
<dbReference type="CTD" id="20197406"/>
<keyword evidence="11" id="KW-0333">Golgi apparatus</keyword>
<keyword evidence="12" id="KW-0472">Membrane</keyword>
<evidence type="ECO:0000256" key="11">
    <source>
        <dbReference type="ARBA" id="ARBA00023034"/>
    </source>
</evidence>
<evidence type="ECO:0000256" key="4">
    <source>
        <dbReference type="ARBA" id="ARBA00008661"/>
    </source>
</evidence>
<dbReference type="InParanoid" id="A0A088AWN1"/>
<dbReference type="HOGENOM" id="CLU_591287_0_0_1"/>
<evidence type="ECO:0000256" key="10">
    <source>
        <dbReference type="ARBA" id="ARBA00022989"/>
    </source>
</evidence>
<keyword evidence="8" id="KW-0256">Endoplasmic reticulum</keyword>
<dbReference type="KEGG" id="hro:HELRODRAFT_154688"/>
<dbReference type="PANTHER" id="PTHR11214">
    <property type="entry name" value="BETA-1,3-N-ACETYLGLUCOSAMINYLTRANSFERASE"/>
    <property type="match status" value="1"/>
</dbReference>
<dbReference type="GO" id="GO:0000139">
    <property type="term" value="C:Golgi membrane"/>
    <property type="evidence" value="ECO:0007669"/>
    <property type="project" value="UniProtKB-SubCell"/>
</dbReference>
<comment type="subcellular location">
    <subcellularLocation>
        <location evidence="1">Endoplasmic reticulum</location>
    </subcellularLocation>
    <subcellularLocation>
        <location evidence="2">Golgi apparatus membrane</location>
        <topology evidence="2">Single-pass type II membrane protein</topology>
    </subcellularLocation>
</comment>
<dbReference type="EC" id="2.4.1.313" evidence="14"/>
<evidence type="ECO:0000256" key="2">
    <source>
        <dbReference type="ARBA" id="ARBA00004323"/>
    </source>
</evidence>
<dbReference type="Gene3D" id="3.90.550.50">
    <property type="match status" value="1"/>
</dbReference>
<dbReference type="GO" id="GO:0005783">
    <property type="term" value="C:endoplasmic reticulum"/>
    <property type="evidence" value="ECO:0007669"/>
    <property type="project" value="UniProtKB-SubCell"/>
</dbReference>
<dbReference type="PANTHER" id="PTHR11214:SF219">
    <property type="entry name" value="UDP-GALNAC:BETA-1,3-N-ACETYLGALACTOSAMINYLTRANSFERASE 2"/>
    <property type="match status" value="1"/>
</dbReference>
<evidence type="ECO:0000256" key="14">
    <source>
        <dbReference type="ARBA" id="ARBA00039104"/>
    </source>
</evidence>
<dbReference type="GO" id="GO:0016758">
    <property type="term" value="F:hexosyltransferase activity"/>
    <property type="evidence" value="ECO:0007669"/>
    <property type="project" value="InterPro"/>
</dbReference>
<dbReference type="InterPro" id="IPR002659">
    <property type="entry name" value="Glyco_trans_31"/>
</dbReference>